<dbReference type="RefSeq" id="WP_154528142.1">
    <property type="nucleotide sequence ID" value="NZ_VUNH01000002.1"/>
</dbReference>
<evidence type="ECO:0000259" key="1">
    <source>
        <dbReference type="Pfam" id="PF01890"/>
    </source>
</evidence>
<accession>A0A6L5Y9R9</accession>
<dbReference type="InterPro" id="IPR036518">
    <property type="entry name" value="CobE/GbiG_C_sf"/>
</dbReference>
<dbReference type="GO" id="GO:0009236">
    <property type="term" value="P:cobalamin biosynthetic process"/>
    <property type="evidence" value="ECO:0007669"/>
    <property type="project" value="InterPro"/>
</dbReference>
<proteinExistence type="predicted"/>
<dbReference type="Gene3D" id="3.30.420.180">
    <property type="entry name" value="CobE/GbiG C-terminal domain"/>
    <property type="match status" value="1"/>
</dbReference>
<sequence length="333" mass="34932">MTVLHAVAFTRDGTELARLIAARLGGRAWAPSRYAGGDVSPLTGSIAVWTRERFSASDALVFVSACGIAVRAVAPCLKDKTHDPAVVCLDDRGKNVISLLSGHLGGANELARRVAALTGGRAVVTTATDVHEVEAVDVWAKENDCAIENIGAVKSVSAAALDGEKIGVAVTEMKQPAPWPVTLWLRPRNLVLGAGCKRGTALEDLRAALDDFLSGAGVSKLSLCALASIDLKKDEPGLANLARELSVPFVTFPAAELAAVPGRFSHSQKVLDVTGVDNVCERAAVLASGFGPLLRGKTRYPGVTFALARRKFFDHTEKADPSMKNVSDTGAQA</sequence>
<dbReference type="InterPro" id="IPR038029">
    <property type="entry name" value="GbiG_N_sf"/>
</dbReference>
<protein>
    <submittedName>
        <fullName evidence="4">Cobalt-precorrin 5A hydrolase</fullName>
    </submittedName>
</protein>
<dbReference type="PANTHER" id="PTHR37477">
    <property type="entry name" value="COBALT-PRECORRIN-5A HYDROLASE"/>
    <property type="match status" value="1"/>
</dbReference>
<dbReference type="InterPro" id="IPR002750">
    <property type="entry name" value="CobE/GbiG_C"/>
</dbReference>
<feature type="domain" description="CobE/GbiG C-terminal" evidence="1">
    <location>
        <begin position="190"/>
        <end position="308"/>
    </location>
</feature>
<dbReference type="GO" id="GO:0016787">
    <property type="term" value="F:hydrolase activity"/>
    <property type="evidence" value="ECO:0007669"/>
    <property type="project" value="UniProtKB-KW"/>
</dbReference>
<dbReference type="PANTHER" id="PTHR37477:SF1">
    <property type="entry name" value="COBALT-PRECORRIN-5A HYDROLASE"/>
    <property type="match status" value="1"/>
</dbReference>
<keyword evidence="5" id="KW-1185">Reference proteome</keyword>
<evidence type="ECO:0000313" key="4">
    <source>
        <dbReference type="EMBL" id="MST55039.1"/>
    </source>
</evidence>
<dbReference type="SUPFAM" id="SSF159672">
    <property type="entry name" value="CbiG N-terminal domain-like"/>
    <property type="match status" value="1"/>
</dbReference>
<evidence type="ECO:0000259" key="3">
    <source>
        <dbReference type="Pfam" id="PF11761"/>
    </source>
</evidence>
<dbReference type="Pfam" id="PF11761">
    <property type="entry name" value="CbiG_mid"/>
    <property type="match status" value="1"/>
</dbReference>
<dbReference type="InterPro" id="IPR052553">
    <property type="entry name" value="CbiG_hydrolase"/>
</dbReference>
<dbReference type="Proteomes" id="UP000473699">
    <property type="component" value="Unassembled WGS sequence"/>
</dbReference>
<dbReference type="Pfam" id="PF11760">
    <property type="entry name" value="CbiG_N"/>
    <property type="match status" value="1"/>
</dbReference>
<comment type="caution">
    <text evidence="4">The sequence shown here is derived from an EMBL/GenBank/DDBJ whole genome shotgun (WGS) entry which is preliminary data.</text>
</comment>
<keyword evidence="4" id="KW-0378">Hydrolase</keyword>
<feature type="domain" description="Cobalamin synthesis G N-terminal" evidence="2">
    <location>
        <begin position="50"/>
        <end position="129"/>
    </location>
</feature>
<name>A0A6L5Y9R9_9BACT</name>
<feature type="domain" description="Cobalamin biosynthesis central region" evidence="3">
    <location>
        <begin position="135"/>
        <end position="170"/>
    </location>
</feature>
<dbReference type="AlphaFoldDB" id="A0A6L5Y9R9"/>
<dbReference type="SUPFAM" id="SSF159664">
    <property type="entry name" value="CobE/GbiG C-terminal domain-like"/>
    <property type="match status" value="1"/>
</dbReference>
<dbReference type="Gene3D" id="3.40.50.11220">
    <property type="match status" value="1"/>
</dbReference>
<evidence type="ECO:0000259" key="2">
    <source>
        <dbReference type="Pfam" id="PF11760"/>
    </source>
</evidence>
<dbReference type="InterPro" id="IPR021744">
    <property type="entry name" value="CbiG_N"/>
</dbReference>
<gene>
    <name evidence="4" type="ORF">FYJ74_03115</name>
</gene>
<dbReference type="EMBL" id="VUNH01000002">
    <property type="protein sequence ID" value="MST55039.1"/>
    <property type="molecule type" value="Genomic_DNA"/>
</dbReference>
<organism evidence="4 5">
    <name type="scientific">Pyramidobacter porci</name>
    <dbReference type="NCBI Taxonomy" id="2605789"/>
    <lineage>
        <taxon>Bacteria</taxon>
        <taxon>Thermotogati</taxon>
        <taxon>Synergistota</taxon>
        <taxon>Synergistia</taxon>
        <taxon>Synergistales</taxon>
        <taxon>Dethiosulfovibrionaceae</taxon>
        <taxon>Pyramidobacter</taxon>
    </lineage>
</organism>
<dbReference type="Pfam" id="PF01890">
    <property type="entry name" value="CbiG_C"/>
    <property type="match status" value="1"/>
</dbReference>
<evidence type="ECO:0000313" key="5">
    <source>
        <dbReference type="Proteomes" id="UP000473699"/>
    </source>
</evidence>
<reference evidence="4 5" key="1">
    <citation type="submission" date="2019-08" db="EMBL/GenBank/DDBJ databases">
        <title>In-depth cultivation of the pig gut microbiome towards novel bacterial diversity and tailored functional studies.</title>
        <authorList>
            <person name="Wylensek D."/>
            <person name="Hitch T.C.A."/>
            <person name="Clavel T."/>
        </authorList>
    </citation>
    <scope>NUCLEOTIDE SEQUENCE [LARGE SCALE GENOMIC DNA]</scope>
    <source>
        <strain evidence="4 5">SM-530-WT-4B</strain>
    </source>
</reference>
<dbReference type="InterPro" id="IPR021745">
    <property type="entry name" value="CbiG_mid"/>
</dbReference>